<keyword evidence="1" id="KW-0472">Membrane</keyword>
<dbReference type="Proteomes" id="UP000470186">
    <property type="component" value="Unassembled WGS sequence"/>
</dbReference>
<name>A0A7X1Y3C9_9PSED</name>
<evidence type="ECO:0000313" key="3">
    <source>
        <dbReference type="Proteomes" id="UP000470186"/>
    </source>
</evidence>
<gene>
    <name evidence="2" type="ORF">GHO30_00305</name>
</gene>
<feature type="transmembrane region" description="Helical" evidence="1">
    <location>
        <begin position="33"/>
        <end position="54"/>
    </location>
</feature>
<reference evidence="2 3" key="1">
    <citation type="submission" date="2019-10" db="EMBL/GenBank/DDBJ databases">
        <title>Evaluation of single-gene subtyping targets for Pseudomonas.</title>
        <authorList>
            <person name="Reichler S.J."/>
            <person name="Orsi R.H."/>
            <person name="Wiedmann M."/>
            <person name="Martin N.H."/>
            <person name="Murphy S.I."/>
        </authorList>
    </citation>
    <scope>NUCLEOTIDE SEQUENCE [LARGE SCALE GENOMIC DNA]</scope>
    <source>
        <strain evidence="2 3">FSL R10-2107</strain>
    </source>
</reference>
<dbReference type="AlphaFoldDB" id="A0A7X1Y3C9"/>
<proteinExistence type="predicted"/>
<evidence type="ECO:0008006" key="4">
    <source>
        <dbReference type="Google" id="ProtNLM"/>
    </source>
</evidence>
<dbReference type="EMBL" id="WIVX01000001">
    <property type="protein sequence ID" value="MQU29849.1"/>
    <property type="molecule type" value="Genomic_DNA"/>
</dbReference>
<keyword evidence="1" id="KW-1133">Transmembrane helix</keyword>
<evidence type="ECO:0000256" key="1">
    <source>
        <dbReference type="SAM" id="Phobius"/>
    </source>
</evidence>
<comment type="caution">
    <text evidence="2">The sequence shown here is derived from an EMBL/GenBank/DDBJ whole genome shotgun (WGS) entry which is preliminary data.</text>
</comment>
<organism evidence="2 3">
    <name type="scientific">Pseudomonas helleri</name>
    <dbReference type="NCBI Taxonomy" id="1608996"/>
    <lineage>
        <taxon>Bacteria</taxon>
        <taxon>Pseudomonadati</taxon>
        <taxon>Pseudomonadota</taxon>
        <taxon>Gammaproteobacteria</taxon>
        <taxon>Pseudomonadales</taxon>
        <taxon>Pseudomonadaceae</taxon>
        <taxon>Pseudomonas</taxon>
    </lineage>
</organism>
<evidence type="ECO:0000313" key="2">
    <source>
        <dbReference type="EMBL" id="MQU29849.1"/>
    </source>
</evidence>
<protein>
    <recommendedName>
        <fullName evidence="4">Holin</fullName>
    </recommendedName>
</protein>
<keyword evidence="3" id="KW-1185">Reference proteome</keyword>
<keyword evidence="1" id="KW-0812">Transmembrane</keyword>
<sequence>MSIFQNVATEATKASPHVTVSGLILWGYTLSDAVLVLSFVFAILQIFFGVRKYIRDEKYHKARMREAADGE</sequence>
<accession>A0A7X1Y3C9</accession>